<accession>A0ABY1QHX4</accession>
<dbReference type="InterPro" id="IPR053802">
    <property type="entry name" value="DUF6950"/>
</dbReference>
<name>A0ABY1QHX4_9BURK</name>
<evidence type="ECO:0000313" key="2">
    <source>
        <dbReference type="EMBL" id="SMP71995.1"/>
    </source>
</evidence>
<evidence type="ECO:0000313" key="3">
    <source>
        <dbReference type="Proteomes" id="UP001158049"/>
    </source>
</evidence>
<sequence>MNRIENWPSLLVDFIESRRETPFSWGRSDCCLFAADAVQAITGTDFAAQWRGTYSDARGALAHIEAAGGVPALVPFEEVEPGYAQRGDVVMLDMDGRDVLAVHLGNVIAGQGPDGVTFVPNNAAVKAWRTA</sequence>
<evidence type="ECO:0000259" key="1">
    <source>
        <dbReference type="Pfam" id="PF22262"/>
    </source>
</evidence>
<organism evidence="2 3">
    <name type="scientific">Noviherbaspirillum suwonense</name>
    <dbReference type="NCBI Taxonomy" id="1224511"/>
    <lineage>
        <taxon>Bacteria</taxon>
        <taxon>Pseudomonadati</taxon>
        <taxon>Pseudomonadota</taxon>
        <taxon>Betaproteobacteria</taxon>
        <taxon>Burkholderiales</taxon>
        <taxon>Oxalobacteraceae</taxon>
        <taxon>Noviherbaspirillum</taxon>
    </lineage>
</organism>
<keyword evidence="3" id="KW-1185">Reference proteome</keyword>
<dbReference type="Proteomes" id="UP001158049">
    <property type="component" value="Unassembled WGS sequence"/>
</dbReference>
<gene>
    <name evidence="2" type="ORF">SAMN06295970_117109</name>
</gene>
<proteinExistence type="predicted"/>
<feature type="domain" description="DUF6950" evidence="1">
    <location>
        <begin position="2"/>
        <end position="129"/>
    </location>
</feature>
<protein>
    <recommendedName>
        <fullName evidence="1">DUF6950 domain-containing protein</fullName>
    </recommendedName>
</protein>
<dbReference type="Pfam" id="PF22262">
    <property type="entry name" value="DUF6950"/>
    <property type="match status" value="1"/>
</dbReference>
<comment type="caution">
    <text evidence="2">The sequence shown here is derived from an EMBL/GenBank/DDBJ whole genome shotgun (WGS) entry which is preliminary data.</text>
</comment>
<dbReference type="EMBL" id="FXUL01000017">
    <property type="protein sequence ID" value="SMP71995.1"/>
    <property type="molecule type" value="Genomic_DNA"/>
</dbReference>
<reference evidence="2 3" key="1">
    <citation type="submission" date="2017-05" db="EMBL/GenBank/DDBJ databases">
        <authorList>
            <person name="Varghese N."/>
            <person name="Submissions S."/>
        </authorList>
    </citation>
    <scope>NUCLEOTIDE SEQUENCE [LARGE SCALE GENOMIC DNA]</scope>
    <source>
        <strain evidence="2 3">DSM 26001</strain>
    </source>
</reference>
<dbReference type="RefSeq" id="WP_283444008.1">
    <property type="nucleotide sequence ID" value="NZ_FXUL01000017.1"/>
</dbReference>